<dbReference type="AlphaFoldDB" id="A0A9Q0RZY8"/>
<dbReference type="SUPFAM" id="SSF52058">
    <property type="entry name" value="L domain-like"/>
    <property type="match status" value="1"/>
</dbReference>
<feature type="chain" id="PRO_5040320872" evidence="3">
    <location>
        <begin position="26"/>
        <end position="398"/>
    </location>
</feature>
<dbReference type="Proteomes" id="UP001151699">
    <property type="component" value="Chromosome X"/>
</dbReference>
<evidence type="ECO:0000313" key="4">
    <source>
        <dbReference type="EMBL" id="KAJ6639152.1"/>
    </source>
</evidence>
<dbReference type="PANTHER" id="PTHR45712">
    <property type="entry name" value="AGAP008170-PA"/>
    <property type="match status" value="1"/>
</dbReference>
<dbReference type="PRINTS" id="PR00019">
    <property type="entry name" value="LEURICHRPT"/>
</dbReference>
<feature type="signal peptide" evidence="3">
    <location>
        <begin position="1"/>
        <end position="25"/>
    </location>
</feature>
<accession>A0A9Q0RZY8</accession>
<feature type="non-terminal residue" evidence="4">
    <location>
        <position position="1"/>
    </location>
</feature>
<comment type="caution">
    <text evidence="4">The sequence shown here is derived from an EMBL/GenBank/DDBJ whole genome shotgun (WGS) entry which is preliminary data.</text>
</comment>
<name>A0A9Q0RZY8_9DIPT</name>
<dbReference type="Pfam" id="PF13855">
    <property type="entry name" value="LRR_8"/>
    <property type="match status" value="1"/>
</dbReference>
<dbReference type="Gene3D" id="3.80.10.10">
    <property type="entry name" value="Ribonuclease Inhibitor"/>
    <property type="match status" value="3"/>
</dbReference>
<dbReference type="InterPro" id="IPR001611">
    <property type="entry name" value="Leu-rich_rpt"/>
</dbReference>
<organism evidence="4 5">
    <name type="scientific">Pseudolycoriella hygida</name>
    <dbReference type="NCBI Taxonomy" id="35572"/>
    <lineage>
        <taxon>Eukaryota</taxon>
        <taxon>Metazoa</taxon>
        <taxon>Ecdysozoa</taxon>
        <taxon>Arthropoda</taxon>
        <taxon>Hexapoda</taxon>
        <taxon>Insecta</taxon>
        <taxon>Pterygota</taxon>
        <taxon>Neoptera</taxon>
        <taxon>Endopterygota</taxon>
        <taxon>Diptera</taxon>
        <taxon>Nematocera</taxon>
        <taxon>Sciaroidea</taxon>
        <taxon>Sciaridae</taxon>
        <taxon>Pseudolycoriella</taxon>
    </lineage>
</organism>
<keyword evidence="2" id="KW-0677">Repeat</keyword>
<protein>
    <submittedName>
        <fullName evidence="4">Slit like 1 protein</fullName>
    </submittedName>
</protein>
<dbReference type="SMART" id="SM00369">
    <property type="entry name" value="LRR_TYP"/>
    <property type="match status" value="6"/>
</dbReference>
<sequence>FPIKVDVLLITVTTLLLLNIPAALSTVPDSRDFPIYSDLSDGYDYVHKVYHSEDTLYRNENVRWRKMTSREMERRVKRNANIESLPIVAVNSTNKPKIDFSNRGIERLNFSELGVVDETILSDIVIGNFSNNKLNEISNSVARLLVNVEQLDVSNNDILIFDSAFNKLNLLNLSNNRVERFLSEHVPNLRTLDLSSNSFDNTESINFSYFRDLEVVDLSCNNLKELHRTLFQNTTNLKVVNLSGNHLKRILKNYFFTLVNIETLVLANNDISDIENDTFAYLPNLQYLDLSHNDIDAGSVRALQGIDLVGLSVAHNPRLGNALQGFVASWSLKELDASGTGLCQIPAALAQSVHTLSIADNHFQIIRCGDLDSYPLLQNLDLSSNEITEIEDDALGRK</sequence>
<gene>
    <name evidence="4" type="primary">SLIT1_1</name>
    <name evidence="4" type="ORF">Bhyg_11892</name>
</gene>
<dbReference type="PANTHER" id="PTHR45712:SF22">
    <property type="entry name" value="INSULIN-LIKE GROWTH FACTOR-BINDING PROTEIN COMPLEX ACID LABILE SUBUNIT"/>
    <property type="match status" value="1"/>
</dbReference>
<dbReference type="PROSITE" id="PS51450">
    <property type="entry name" value="LRR"/>
    <property type="match status" value="3"/>
</dbReference>
<keyword evidence="1" id="KW-0433">Leucine-rich repeat</keyword>
<evidence type="ECO:0000313" key="5">
    <source>
        <dbReference type="Proteomes" id="UP001151699"/>
    </source>
</evidence>
<dbReference type="EMBL" id="WJQU01000003">
    <property type="protein sequence ID" value="KAJ6639152.1"/>
    <property type="molecule type" value="Genomic_DNA"/>
</dbReference>
<dbReference type="InterPro" id="IPR032675">
    <property type="entry name" value="LRR_dom_sf"/>
</dbReference>
<reference evidence="4" key="1">
    <citation type="submission" date="2022-07" db="EMBL/GenBank/DDBJ databases">
        <authorList>
            <person name="Trinca V."/>
            <person name="Uliana J.V.C."/>
            <person name="Torres T.T."/>
            <person name="Ward R.J."/>
            <person name="Monesi N."/>
        </authorList>
    </citation>
    <scope>NUCLEOTIDE SEQUENCE</scope>
    <source>
        <strain evidence="4">HSMRA1968</strain>
        <tissue evidence="4">Whole embryos</tissue>
    </source>
</reference>
<dbReference type="Pfam" id="PF00560">
    <property type="entry name" value="LRR_1"/>
    <property type="match status" value="2"/>
</dbReference>
<keyword evidence="3" id="KW-0732">Signal</keyword>
<evidence type="ECO:0000256" key="1">
    <source>
        <dbReference type="ARBA" id="ARBA00022614"/>
    </source>
</evidence>
<proteinExistence type="predicted"/>
<dbReference type="InterPro" id="IPR050333">
    <property type="entry name" value="SLRP"/>
</dbReference>
<dbReference type="OrthoDB" id="28057at2759"/>
<feature type="non-terminal residue" evidence="4">
    <location>
        <position position="398"/>
    </location>
</feature>
<evidence type="ECO:0000256" key="2">
    <source>
        <dbReference type="ARBA" id="ARBA00022737"/>
    </source>
</evidence>
<dbReference type="InterPro" id="IPR003591">
    <property type="entry name" value="Leu-rich_rpt_typical-subtyp"/>
</dbReference>
<dbReference type="SMART" id="SM00365">
    <property type="entry name" value="LRR_SD22"/>
    <property type="match status" value="3"/>
</dbReference>
<keyword evidence="5" id="KW-1185">Reference proteome</keyword>
<evidence type="ECO:0000256" key="3">
    <source>
        <dbReference type="SAM" id="SignalP"/>
    </source>
</evidence>